<dbReference type="InterPro" id="IPR018309">
    <property type="entry name" value="Tscrpt_reg_PadR_C"/>
</dbReference>
<dbReference type="InterPro" id="IPR005149">
    <property type="entry name" value="Tscrpt_reg_PadR_N"/>
</dbReference>
<dbReference type="SUPFAM" id="SSF46785">
    <property type="entry name" value="Winged helix' DNA-binding domain"/>
    <property type="match status" value="1"/>
</dbReference>
<dbReference type="InterPro" id="IPR036388">
    <property type="entry name" value="WH-like_DNA-bd_sf"/>
</dbReference>
<dbReference type="Gene3D" id="6.10.140.190">
    <property type="match status" value="1"/>
</dbReference>
<evidence type="ECO:0000259" key="1">
    <source>
        <dbReference type="Pfam" id="PF03551"/>
    </source>
</evidence>
<dbReference type="PANTHER" id="PTHR43252">
    <property type="entry name" value="TRANSCRIPTIONAL REGULATOR YQJI"/>
    <property type="match status" value="1"/>
</dbReference>
<proteinExistence type="predicted"/>
<dbReference type="PANTHER" id="PTHR43252:SF4">
    <property type="entry name" value="TRANSCRIPTIONAL REGULATORY PROTEIN"/>
    <property type="match status" value="1"/>
</dbReference>
<gene>
    <name evidence="3" type="ORF">HJG54_29650</name>
</gene>
<dbReference type="InterPro" id="IPR036390">
    <property type="entry name" value="WH_DNA-bd_sf"/>
</dbReference>
<dbReference type="Pfam" id="PF03551">
    <property type="entry name" value="PadR"/>
    <property type="match status" value="1"/>
</dbReference>
<dbReference type="AlphaFoldDB" id="A0AA96WJI1"/>
<feature type="domain" description="Transcription regulator PadR N-terminal" evidence="1">
    <location>
        <begin position="7"/>
        <end position="81"/>
    </location>
</feature>
<organism evidence="3">
    <name type="scientific">Leptolyngbya sp. NK1-12</name>
    <dbReference type="NCBI Taxonomy" id="2547451"/>
    <lineage>
        <taxon>Bacteria</taxon>
        <taxon>Bacillati</taxon>
        <taxon>Cyanobacteriota</taxon>
        <taxon>Cyanophyceae</taxon>
        <taxon>Leptolyngbyales</taxon>
        <taxon>Leptolyngbyaceae</taxon>
        <taxon>Leptolyngbya group</taxon>
        <taxon>Leptolyngbya</taxon>
    </lineage>
</organism>
<name>A0AA96WJI1_9CYAN</name>
<sequence length="180" mass="20999">MSLPYVILGLLQQQQRTGYDLKTECFDDCIAHLWQADQAQIYRTLDRLEAQGWVSCTVEIQHDRPNRKVYRITEAGDTELRQWLQFHQIPPIVREPLLVQLYFAAQIPNPAIIQLLEQELTVRQKKLAECEAVVIPAAENLTERQQQLHHLVLDLVTRREKTYINWLQDAIATLQSQSQS</sequence>
<dbReference type="Pfam" id="PF10400">
    <property type="entry name" value="Vir_act_alpha_C"/>
    <property type="match status" value="1"/>
</dbReference>
<dbReference type="Gene3D" id="1.10.10.10">
    <property type="entry name" value="Winged helix-like DNA-binding domain superfamily/Winged helix DNA-binding domain"/>
    <property type="match status" value="1"/>
</dbReference>
<dbReference type="EMBL" id="CP053587">
    <property type="protein sequence ID" value="WNZ27082.1"/>
    <property type="molecule type" value="Genomic_DNA"/>
</dbReference>
<dbReference type="RefSeq" id="WP_316436695.1">
    <property type="nucleotide sequence ID" value="NZ_CP053587.1"/>
</dbReference>
<reference evidence="3" key="1">
    <citation type="submission" date="2020-05" db="EMBL/GenBank/DDBJ databases">
        <authorList>
            <person name="Zhu T."/>
            <person name="Keshari N."/>
            <person name="Lu X."/>
        </authorList>
    </citation>
    <scope>NUCLEOTIDE SEQUENCE</scope>
    <source>
        <strain evidence="3">NK1-12</strain>
    </source>
</reference>
<protein>
    <submittedName>
        <fullName evidence="3">PadR family transcriptional regulator</fullName>
    </submittedName>
</protein>
<evidence type="ECO:0000259" key="2">
    <source>
        <dbReference type="Pfam" id="PF10400"/>
    </source>
</evidence>
<feature type="domain" description="Transcription regulator PadR C-terminal" evidence="2">
    <location>
        <begin position="93"/>
        <end position="174"/>
    </location>
</feature>
<evidence type="ECO:0000313" key="3">
    <source>
        <dbReference type="EMBL" id="WNZ27082.1"/>
    </source>
</evidence>
<accession>A0AA96WJI1</accession>